<sequence>MLIELFALVLWTSRERRIKSGDFLIVDMGLIRNQHQPFSFLSPERCEAPALESDIVRKKSCKEKNTGKRVVIRSSHNSWIRKAKFGIVIL</sequence>
<dbReference type="EMBL" id="BPLR01003097">
    <property type="protein sequence ID" value="GIX81112.1"/>
    <property type="molecule type" value="Genomic_DNA"/>
</dbReference>
<proteinExistence type="predicted"/>
<gene>
    <name evidence="1" type="ORF">CEXT_156761</name>
</gene>
<protein>
    <submittedName>
        <fullName evidence="1">Uncharacterized protein</fullName>
    </submittedName>
</protein>
<name>A0AAV4N8F9_CAEEX</name>
<dbReference type="Proteomes" id="UP001054945">
    <property type="component" value="Unassembled WGS sequence"/>
</dbReference>
<organism evidence="1 2">
    <name type="scientific">Caerostris extrusa</name>
    <name type="common">Bark spider</name>
    <name type="synonym">Caerostris bankana</name>
    <dbReference type="NCBI Taxonomy" id="172846"/>
    <lineage>
        <taxon>Eukaryota</taxon>
        <taxon>Metazoa</taxon>
        <taxon>Ecdysozoa</taxon>
        <taxon>Arthropoda</taxon>
        <taxon>Chelicerata</taxon>
        <taxon>Arachnida</taxon>
        <taxon>Araneae</taxon>
        <taxon>Araneomorphae</taxon>
        <taxon>Entelegynae</taxon>
        <taxon>Araneoidea</taxon>
        <taxon>Araneidae</taxon>
        <taxon>Caerostris</taxon>
    </lineage>
</organism>
<evidence type="ECO:0000313" key="1">
    <source>
        <dbReference type="EMBL" id="GIX81112.1"/>
    </source>
</evidence>
<reference evidence="1 2" key="1">
    <citation type="submission" date="2021-06" db="EMBL/GenBank/DDBJ databases">
        <title>Caerostris extrusa draft genome.</title>
        <authorList>
            <person name="Kono N."/>
            <person name="Arakawa K."/>
        </authorList>
    </citation>
    <scope>NUCLEOTIDE SEQUENCE [LARGE SCALE GENOMIC DNA]</scope>
</reference>
<comment type="caution">
    <text evidence="1">The sequence shown here is derived from an EMBL/GenBank/DDBJ whole genome shotgun (WGS) entry which is preliminary data.</text>
</comment>
<accession>A0AAV4N8F9</accession>
<dbReference type="AlphaFoldDB" id="A0AAV4N8F9"/>
<keyword evidence="2" id="KW-1185">Reference proteome</keyword>
<evidence type="ECO:0000313" key="2">
    <source>
        <dbReference type="Proteomes" id="UP001054945"/>
    </source>
</evidence>